<dbReference type="PROSITE" id="PS51005">
    <property type="entry name" value="NAC"/>
    <property type="match status" value="1"/>
</dbReference>
<accession>A0ABM3R7Q3</accession>
<keyword evidence="4" id="KW-0539">Nucleus</keyword>
<dbReference type="SUPFAM" id="SSF101941">
    <property type="entry name" value="NAC domain"/>
    <property type="match status" value="1"/>
</dbReference>
<name>A0ABM3R7Q3_SPIOL</name>
<dbReference type="Gene3D" id="2.170.150.80">
    <property type="entry name" value="NAC domain"/>
    <property type="match status" value="1"/>
</dbReference>
<organism evidence="6 7">
    <name type="scientific">Spinacia oleracea</name>
    <name type="common">Spinach</name>
    <dbReference type="NCBI Taxonomy" id="3562"/>
    <lineage>
        <taxon>Eukaryota</taxon>
        <taxon>Viridiplantae</taxon>
        <taxon>Streptophyta</taxon>
        <taxon>Embryophyta</taxon>
        <taxon>Tracheophyta</taxon>
        <taxon>Spermatophyta</taxon>
        <taxon>Magnoliopsida</taxon>
        <taxon>eudicotyledons</taxon>
        <taxon>Gunneridae</taxon>
        <taxon>Pentapetalae</taxon>
        <taxon>Caryophyllales</taxon>
        <taxon>Chenopodiaceae</taxon>
        <taxon>Chenopodioideae</taxon>
        <taxon>Anserineae</taxon>
        <taxon>Spinacia</taxon>
    </lineage>
</organism>
<evidence type="ECO:0000256" key="2">
    <source>
        <dbReference type="ARBA" id="ARBA00023125"/>
    </source>
</evidence>
<sequence>MEPVMVFGDGEQAKGQPRTPKYLQLSVEQKKKGEPGYRFAPTEEELILFFLRRKVLGKPDRGHTICEVDYYKYPPWELPNLCGSDSGNRIWHFFAKKELKYNTGCKKSRRDTLWGSWKKTDKDNPVRSSATPRVIGKKSTLIFHMMVQGKVEKDRTDWVMHEYRLDDAKLQGQNVDQESYVIIKLYKKSGIGRQPGDNYGEAFLEEEWYTDDDEAEIRNQEENDAFDMLARDYSLLP</sequence>
<dbReference type="RefSeq" id="XP_056691640.1">
    <property type="nucleotide sequence ID" value="XM_056835662.1"/>
</dbReference>
<keyword evidence="3" id="KW-0804">Transcription</keyword>
<keyword evidence="6" id="KW-1185">Reference proteome</keyword>
<proteinExistence type="predicted"/>
<dbReference type="PANTHER" id="PTHR31744:SF114">
    <property type="entry name" value="PROTEIN CUP-SHAPED COTYLEDON 2"/>
    <property type="match status" value="1"/>
</dbReference>
<feature type="domain" description="NAC" evidence="5">
    <location>
        <begin position="33"/>
        <end position="188"/>
    </location>
</feature>
<dbReference type="Pfam" id="PF02365">
    <property type="entry name" value="NAM"/>
    <property type="match status" value="1"/>
</dbReference>
<keyword evidence="2" id="KW-0238">DNA-binding</keyword>
<evidence type="ECO:0000313" key="7">
    <source>
        <dbReference type="RefSeq" id="XP_056691640.1"/>
    </source>
</evidence>
<evidence type="ECO:0000256" key="3">
    <source>
        <dbReference type="ARBA" id="ARBA00023163"/>
    </source>
</evidence>
<gene>
    <name evidence="7" type="primary">LOC130467222</name>
</gene>
<dbReference type="InterPro" id="IPR036093">
    <property type="entry name" value="NAC_dom_sf"/>
</dbReference>
<evidence type="ECO:0000259" key="5">
    <source>
        <dbReference type="PROSITE" id="PS51005"/>
    </source>
</evidence>
<evidence type="ECO:0000313" key="6">
    <source>
        <dbReference type="Proteomes" id="UP000813463"/>
    </source>
</evidence>
<dbReference type="GeneID" id="130467222"/>
<keyword evidence="1" id="KW-0805">Transcription regulation</keyword>
<protein>
    <submittedName>
        <fullName evidence="7">NAC domain-containing protein 82-like</fullName>
    </submittedName>
</protein>
<reference evidence="6" key="1">
    <citation type="journal article" date="2021" name="Nat. Commun.">
        <title>Genomic analyses provide insights into spinach domestication and the genetic basis of agronomic traits.</title>
        <authorList>
            <person name="Cai X."/>
            <person name="Sun X."/>
            <person name="Xu C."/>
            <person name="Sun H."/>
            <person name="Wang X."/>
            <person name="Ge C."/>
            <person name="Zhang Z."/>
            <person name="Wang Q."/>
            <person name="Fei Z."/>
            <person name="Jiao C."/>
            <person name="Wang Q."/>
        </authorList>
    </citation>
    <scope>NUCLEOTIDE SEQUENCE [LARGE SCALE GENOMIC DNA]</scope>
    <source>
        <strain evidence="6">cv. Varoflay</strain>
    </source>
</reference>
<dbReference type="Proteomes" id="UP000813463">
    <property type="component" value="Chromosome 2"/>
</dbReference>
<dbReference type="InterPro" id="IPR003441">
    <property type="entry name" value="NAC-dom"/>
</dbReference>
<reference evidence="7" key="2">
    <citation type="submission" date="2025-08" db="UniProtKB">
        <authorList>
            <consortium name="RefSeq"/>
        </authorList>
    </citation>
    <scope>IDENTIFICATION</scope>
    <source>
        <tissue evidence="7">Leaf</tissue>
    </source>
</reference>
<evidence type="ECO:0000256" key="1">
    <source>
        <dbReference type="ARBA" id="ARBA00023015"/>
    </source>
</evidence>
<evidence type="ECO:0000256" key="4">
    <source>
        <dbReference type="ARBA" id="ARBA00023242"/>
    </source>
</evidence>
<dbReference type="PANTHER" id="PTHR31744">
    <property type="entry name" value="PROTEIN CUP-SHAPED COTYLEDON 2-RELATED"/>
    <property type="match status" value="1"/>
</dbReference>